<proteinExistence type="inferred from homology"/>
<protein>
    <submittedName>
        <fullName evidence="9">Phosphonate ABC transporter, permease protein PhnE</fullName>
    </submittedName>
</protein>
<dbReference type="CDD" id="cd06261">
    <property type="entry name" value="TM_PBP2"/>
    <property type="match status" value="1"/>
</dbReference>
<evidence type="ECO:0000313" key="10">
    <source>
        <dbReference type="Proteomes" id="UP000005017"/>
    </source>
</evidence>
<keyword evidence="10" id="KW-1185">Reference proteome</keyword>
<dbReference type="eggNOG" id="COG3639">
    <property type="taxonomic scope" value="Bacteria"/>
</dbReference>
<reference evidence="10" key="1">
    <citation type="submission" date="2009-12" db="EMBL/GenBank/DDBJ databases">
        <title>Sequence of Clostridiales genomosp. BVAB3 str. UPII9-5.</title>
        <authorList>
            <person name="Madupu R."/>
            <person name="Durkin A.S."/>
            <person name="Torralba M."/>
            <person name="Methe B."/>
            <person name="Sutton G.G."/>
            <person name="Strausberg R.L."/>
            <person name="Nelson K.E."/>
        </authorList>
    </citation>
    <scope>NUCLEOTIDE SEQUENCE [LARGE SCALE GENOMIC DNA]</scope>
    <source>
        <strain evidence="10">W1219</strain>
    </source>
</reference>
<feature type="transmembrane region" description="Helical" evidence="7">
    <location>
        <begin position="113"/>
        <end position="135"/>
    </location>
</feature>
<dbReference type="GO" id="GO:0005886">
    <property type="term" value="C:plasma membrane"/>
    <property type="evidence" value="ECO:0007669"/>
    <property type="project" value="UniProtKB-SubCell"/>
</dbReference>
<dbReference type="Gene3D" id="1.10.3720.10">
    <property type="entry name" value="MetI-like"/>
    <property type="match status" value="1"/>
</dbReference>
<keyword evidence="3" id="KW-1003">Cell membrane</keyword>
<keyword evidence="5 7" id="KW-1133">Transmembrane helix</keyword>
<gene>
    <name evidence="9" type="primary">phnE</name>
    <name evidence="9" type="ORF">HMPREF9013_1089</name>
</gene>
<organism evidence="9 10">
    <name type="scientific">Bulleidia extructa W1219</name>
    <dbReference type="NCBI Taxonomy" id="679192"/>
    <lineage>
        <taxon>Bacteria</taxon>
        <taxon>Bacillati</taxon>
        <taxon>Bacillota</taxon>
        <taxon>Erysipelotrichia</taxon>
        <taxon>Erysipelotrichales</taxon>
        <taxon>Erysipelotrichaceae</taxon>
        <taxon>Bulleidia</taxon>
    </lineage>
</organism>
<keyword evidence="6 7" id="KW-0472">Membrane</keyword>
<dbReference type="NCBIfam" id="TIGR01097">
    <property type="entry name" value="PhnE"/>
    <property type="match status" value="1"/>
</dbReference>
<dbReference type="InterPro" id="IPR005769">
    <property type="entry name" value="PhnE/PtxC"/>
</dbReference>
<evidence type="ECO:0000256" key="1">
    <source>
        <dbReference type="ARBA" id="ARBA00004651"/>
    </source>
</evidence>
<accession>D2MMV5</accession>
<dbReference type="SUPFAM" id="SSF161098">
    <property type="entry name" value="MetI-like"/>
    <property type="match status" value="1"/>
</dbReference>
<dbReference type="Proteomes" id="UP000005017">
    <property type="component" value="Unassembled WGS sequence"/>
</dbReference>
<evidence type="ECO:0000256" key="6">
    <source>
        <dbReference type="ARBA" id="ARBA00023136"/>
    </source>
</evidence>
<feature type="domain" description="ABC transmembrane type-1" evidence="8">
    <location>
        <begin position="77"/>
        <end position="259"/>
    </location>
</feature>
<dbReference type="GO" id="GO:0015416">
    <property type="term" value="F:ABC-type phosphonate transporter activity"/>
    <property type="evidence" value="ECO:0007669"/>
    <property type="project" value="InterPro"/>
</dbReference>
<dbReference type="AlphaFoldDB" id="D2MMV5"/>
<comment type="caution">
    <text evidence="9">The sequence shown here is derived from an EMBL/GenBank/DDBJ whole genome shotgun (WGS) entry which is preliminary data.</text>
</comment>
<keyword evidence="2 7" id="KW-0813">Transport</keyword>
<comment type="subcellular location">
    <subcellularLocation>
        <location evidence="1 7">Cell membrane</location>
        <topology evidence="1 7">Multi-pass membrane protein</topology>
    </subcellularLocation>
</comment>
<feature type="transmembrane region" description="Helical" evidence="7">
    <location>
        <begin position="238"/>
        <end position="258"/>
    </location>
</feature>
<feature type="transmembrane region" description="Helical" evidence="7">
    <location>
        <begin position="20"/>
        <end position="40"/>
    </location>
</feature>
<evidence type="ECO:0000256" key="4">
    <source>
        <dbReference type="ARBA" id="ARBA00022692"/>
    </source>
</evidence>
<dbReference type="PANTHER" id="PTHR30043">
    <property type="entry name" value="PHOSPHONATES TRANSPORT SYSTEM PERMEASE PROTEIN"/>
    <property type="match status" value="1"/>
</dbReference>
<dbReference type="PANTHER" id="PTHR30043:SF1">
    <property type="entry name" value="ABC TRANSPORT SYSTEM PERMEASE PROTEIN P69"/>
    <property type="match status" value="1"/>
</dbReference>
<feature type="transmembrane region" description="Helical" evidence="7">
    <location>
        <begin position="76"/>
        <end position="101"/>
    </location>
</feature>
<dbReference type="Pfam" id="PF00528">
    <property type="entry name" value="BPD_transp_1"/>
    <property type="match status" value="1"/>
</dbReference>
<evidence type="ECO:0000313" key="9">
    <source>
        <dbReference type="EMBL" id="EFC06381.1"/>
    </source>
</evidence>
<evidence type="ECO:0000256" key="7">
    <source>
        <dbReference type="RuleBase" id="RU363032"/>
    </source>
</evidence>
<dbReference type="InterPro" id="IPR000515">
    <property type="entry name" value="MetI-like"/>
</dbReference>
<sequence>MYNEIDQALNREPKTFLRNLSVFLVILVALSWGSSSLQFAGFTEAGLNVAKGVIRGLFSPNWALILNLTENGIPYLILQTIAIAILGTIIGAILAIPFSFLASTAIVPKPIAYTFRAVILLIRTIPALIWALVWIRVTGPGPFCGVVTQAVCSIGMISKMYITAIEDLDTGILESLDAMGCTTFQKIRIGILPQLSASFISTAIYRFDINLKDATILGIVGAGGIGSPLSQAISNSKWNAVGAFLLSLIVLVIIIEYCSTKIRARLAHGRQ</sequence>
<evidence type="ECO:0000256" key="2">
    <source>
        <dbReference type="ARBA" id="ARBA00022448"/>
    </source>
</evidence>
<evidence type="ECO:0000259" key="8">
    <source>
        <dbReference type="PROSITE" id="PS50928"/>
    </source>
</evidence>
<dbReference type="PROSITE" id="PS50928">
    <property type="entry name" value="ABC_TM1"/>
    <property type="match status" value="1"/>
</dbReference>
<dbReference type="STRING" id="679192.HMPREF9013_1089"/>
<dbReference type="RefSeq" id="WP_006626726.1">
    <property type="nucleotide sequence ID" value="NZ_ADFR01000002.1"/>
</dbReference>
<dbReference type="EMBL" id="ADFR01000002">
    <property type="protein sequence ID" value="EFC06381.1"/>
    <property type="molecule type" value="Genomic_DNA"/>
</dbReference>
<keyword evidence="4 7" id="KW-0812">Transmembrane</keyword>
<comment type="similarity">
    <text evidence="7">Belongs to the binding-protein-dependent transport system permease family.</text>
</comment>
<name>D2MMV5_9FIRM</name>
<evidence type="ECO:0000256" key="5">
    <source>
        <dbReference type="ARBA" id="ARBA00022989"/>
    </source>
</evidence>
<dbReference type="OrthoDB" id="8557224at2"/>
<evidence type="ECO:0000256" key="3">
    <source>
        <dbReference type="ARBA" id="ARBA00022475"/>
    </source>
</evidence>
<dbReference type="InterPro" id="IPR035906">
    <property type="entry name" value="MetI-like_sf"/>
</dbReference>